<feature type="binding site" evidence="9">
    <location>
        <position position="135"/>
    </location>
    <ligand>
        <name>Zn(2+)</name>
        <dbReference type="ChEBI" id="CHEBI:29105"/>
        <note>catalytic</note>
    </ligand>
</feature>
<dbReference type="InterPro" id="IPR002036">
    <property type="entry name" value="YbeY"/>
</dbReference>
<evidence type="ECO:0000256" key="9">
    <source>
        <dbReference type="HAMAP-Rule" id="MF_00009"/>
    </source>
</evidence>
<gene>
    <name evidence="9" type="primary">ybeY</name>
    <name evidence="10" type="ORF">HMPREF9625_00395</name>
</gene>
<sequence length="165" mass="19232">MQIDIEWEVGKETSVPYEKIAREIVEEAADFVGCPYDISVSVLFIEDEEMHRINLENRGIDKSTDVLSFPMFELESPGVFTEDLEEDPGNFDPDSGELLLGDIILNWDRVLSQAEEYGHSVERELAFLIAHSMLHLFSFDHMEEEERKEMEEKQEMILQNRGYLR</sequence>
<dbReference type="InterPro" id="IPR023091">
    <property type="entry name" value="MetalPrtase_cat_dom_sf_prd"/>
</dbReference>
<dbReference type="GO" id="GO:0004521">
    <property type="term" value="F:RNA endonuclease activity"/>
    <property type="evidence" value="ECO:0007669"/>
    <property type="project" value="UniProtKB-UniRule"/>
</dbReference>
<evidence type="ECO:0000256" key="1">
    <source>
        <dbReference type="ARBA" id="ARBA00010875"/>
    </source>
</evidence>
<reference evidence="10" key="2">
    <citation type="submission" date="2013-03" db="EMBL/GenBank/DDBJ databases">
        <title>The Genome Sequence of Oribacterium sp. ACB1.</title>
        <authorList>
            <consortium name="The Broad Institute Genomics Platform"/>
            <consortium name="The Broad Institute Genome Sequencing Center for Infectious Disease"/>
            <person name="Earl A."/>
            <person name="Ward D."/>
            <person name="Feldgarden M."/>
            <person name="Gevers D."/>
            <person name="Sizova M."/>
            <person name="Hazen A."/>
            <person name="Epstein S."/>
            <person name="Walker B."/>
            <person name="Young S."/>
            <person name="Zeng Q."/>
            <person name="Gargeya S."/>
            <person name="Fitzgerald M."/>
            <person name="Haas B."/>
            <person name="Abouelleil A."/>
            <person name="Allen A.W."/>
            <person name="Alvarado L."/>
            <person name="Arachchi H.M."/>
            <person name="Berlin A.M."/>
            <person name="Chapman S.B."/>
            <person name="Gainer-Dewar J."/>
            <person name="Goldberg J."/>
            <person name="Griggs A."/>
            <person name="Gujja S."/>
            <person name="Hansen M."/>
            <person name="Howarth C."/>
            <person name="Imamovic A."/>
            <person name="Ireland A."/>
            <person name="Larimer J."/>
            <person name="McCowan C."/>
            <person name="Murphy C."/>
            <person name="Pearson M."/>
            <person name="Poon T.W."/>
            <person name="Priest M."/>
            <person name="Roberts A."/>
            <person name="Saif S."/>
            <person name="Shea T."/>
            <person name="Sisk P."/>
            <person name="Sykes S."/>
            <person name="Wortman J."/>
            <person name="Nusbaum C."/>
            <person name="Birren B."/>
        </authorList>
    </citation>
    <scope>NUCLEOTIDE SEQUENCE [LARGE SCALE GENOMIC DNA]</scope>
    <source>
        <strain evidence="10">ACB1</strain>
    </source>
</reference>
<dbReference type="NCBIfam" id="TIGR00043">
    <property type="entry name" value="rRNA maturation RNase YbeY"/>
    <property type="match status" value="1"/>
</dbReference>
<comment type="cofactor">
    <cofactor evidence="9">
        <name>Zn(2+)</name>
        <dbReference type="ChEBI" id="CHEBI:29105"/>
    </cofactor>
    <text evidence="9">Binds 1 zinc ion.</text>
</comment>
<evidence type="ECO:0000256" key="5">
    <source>
        <dbReference type="ARBA" id="ARBA00022723"/>
    </source>
</evidence>
<reference evidence="10" key="1">
    <citation type="submission" date="2011-08" db="EMBL/GenBank/DDBJ databases">
        <authorList>
            <consortium name="The Broad Institute Genome Sequencing Platform"/>
            <person name="Earl A."/>
            <person name="Ward D."/>
            <person name="Feldgarden M."/>
            <person name="Gevers D."/>
            <person name="Sizova M."/>
            <person name="Hazen A."/>
            <person name="Epstein S."/>
            <person name="Young S.K."/>
            <person name="Zeng Q."/>
            <person name="Gargeya S."/>
            <person name="Fitzgerald M."/>
            <person name="Haas B."/>
            <person name="Abouelleil A."/>
            <person name="Alvarado L."/>
            <person name="Arachchi H.M."/>
            <person name="Berlin A."/>
            <person name="Brown A."/>
            <person name="Chapman S.B."/>
            <person name="Chen Z."/>
            <person name="Dunbar C."/>
            <person name="Freedman E."/>
            <person name="Gearin G."/>
            <person name="Gellesch M."/>
            <person name="Goldberg J."/>
            <person name="Griggs A."/>
            <person name="Gujja S."/>
            <person name="Heiman D."/>
            <person name="Howarth C."/>
            <person name="Larson L."/>
            <person name="Lui A."/>
            <person name="MacDonald P.J.P."/>
            <person name="Montmayeur A."/>
            <person name="Murphy C."/>
            <person name="Neiman D."/>
            <person name="Pearson M."/>
            <person name="Priest M."/>
            <person name="Roberts A."/>
            <person name="Saif S."/>
            <person name="Shea T."/>
            <person name="Shenoy N."/>
            <person name="Sisk P."/>
            <person name="Stolte C."/>
            <person name="Sykes S."/>
            <person name="Wortman J."/>
            <person name="Nusbaum C."/>
            <person name="Birren B."/>
        </authorList>
    </citation>
    <scope>NUCLEOTIDE SEQUENCE</scope>
    <source>
        <strain evidence="10">ACB1</strain>
    </source>
</reference>
<dbReference type="GO" id="GO:0008270">
    <property type="term" value="F:zinc ion binding"/>
    <property type="evidence" value="ECO:0007669"/>
    <property type="project" value="UniProtKB-UniRule"/>
</dbReference>
<keyword evidence="3 9" id="KW-0698">rRNA processing</keyword>
<keyword evidence="11" id="KW-1185">Reference proteome</keyword>
<dbReference type="HAMAP" id="MF_00009">
    <property type="entry name" value="Endoribonucl_YbeY"/>
    <property type="match status" value="1"/>
</dbReference>
<keyword evidence="7 9" id="KW-0378">Hydrolase</keyword>
<dbReference type="GO" id="GO:0005737">
    <property type="term" value="C:cytoplasm"/>
    <property type="evidence" value="ECO:0007669"/>
    <property type="project" value="UniProtKB-SubCell"/>
</dbReference>
<protein>
    <recommendedName>
        <fullName evidence="9">Endoribonuclease YbeY</fullName>
        <ecNumber evidence="9">3.1.-.-</ecNumber>
    </recommendedName>
</protein>
<evidence type="ECO:0000256" key="8">
    <source>
        <dbReference type="ARBA" id="ARBA00022833"/>
    </source>
</evidence>
<dbReference type="PATRIC" id="fig|796943.3.peg.789"/>
<dbReference type="Pfam" id="PF02130">
    <property type="entry name" value="YbeY"/>
    <property type="match status" value="1"/>
</dbReference>
<dbReference type="RefSeq" id="WP_009534263.1">
    <property type="nucleotide sequence ID" value="NZ_KE148312.1"/>
</dbReference>
<dbReference type="Proteomes" id="UP000018461">
    <property type="component" value="Unassembled WGS sequence"/>
</dbReference>
<keyword evidence="4 9" id="KW-0540">Nuclease</keyword>
<name>G9WM12_9FIRM</name>
<keyword evidence="2 9" id="KW-0690">Ribosome biogenesis</keyword>
<evidence type="ECO:0000313" key="11">
    <source>
        <dbReference type="Proteomes" id="UP000018461"/>
    </source>
</evidence>
<keyword evidence="6 9" id="KW-0255">Endonuclease</keyword>
<dbReference type="HOGENOM" id="CLU_106710_3_0_9"/>
<feature type="binding site" evidence="9">
    <location>
        <position position="141"/>
    </location>
    <ligand>
        <name>Zn(2+)</name>
        <dbReference type="ChEBI" id="CHEBI:29105"/>
        <note>catalytic</note>
    </ligand>
</feature>
<comment type="caution">
    <text evidence="10">The sequence shown here is derived from an EMBL/GenBank/DDBJ whole genome shotgun (WGS) entry which is preliminary data.</text>
</comment>
<keyword evidence="5 9" id="KW-0479">Metal-binding</keyword>
<dbReference type="AlphaFoldDB" id="G9WM12"/>
<dbReference type="GO" id="GO:0004222">
    <property type="term" value="F:metalloendopeptidase activity"/>
    <property type="evidence" value="ECO:0007669"/>
    <property type="project" value="InterPro"/>
</dbReference>
<dbReference type="EMBL" id="AFZC02000003">
    <property type="protein sequence ID" value="EHL12358.1"/>
    <property type="molecule type" value="Genomic_DNA"/>
</dbReference>
<dbReference type="SUPFAM" id="SSF55486">
    <property type="entry name" value="Metalloproteases ('zincins'), catalytic domain"/>
    <property type="match status" value="1"/>
</dbReference>
<dbReference type="EC" id="3.1.-.-" evidence="9"/>
<evidence type="ECO:0000256" key="2">
    <source>
        <dbReference type="ARBA" id="ARBA00022517"/>
    </source>
</evidence>
<accession>G9WM12</accession>
<organism evidence="10 11">
    <name type="scientific">Oribacterium parvum ACB1</name>
    <dbReference type="NCBI Taxonomy" id="796943"/>
    <lineage>
        <taxon>Bacteria</taxon>
        <taxon>Bacillati</taxon>
        <taxon>Bacillota</taxon>
        <taxon>Clostridia</taxon>
        <taxon>Lachnospirales</taxon>
        <taxon>Lachnospiraceae</taxon>
        <taxon>Oribacterium</taxon>
    </lineage>
</organism>
<dbReference type="PANTHER" id="PTHR46986">
    <property type="entry name" value="ENDORIBONUCLEASE YBEY, CHLOROPLASTIC"/>
    <property type="match status" value="1"/>
</dbReference>
<dbReference type="STRING" id="796943.HMPREF9625_00395"/>
<dbReference type="GO" id="GO:0006364">
    <property type="term" value="P:rRNA processing"/>
    <property type="evidence" value="ECO:0007669"/>
    <property type="project" value="UniProtKB-UniRule"/>
</dbReference>
<comment type="similarity">
    <text evidence="1 9">Belongs to the endoribonuclease YbeY family.</text>
</comment>
<evidence type="ECO:0000256" key="3">
    <source>
        <dbReference type="ARBA" id="ARBA00022552"/>
    </source>
</evidence>
<keyword evidence="8 9" id="KW-0862">Zinc</keyword>
<proteinExistence type="inferred from homology"/>
<feature type="binding site" evidence="9">
    <location>
        <position position="131"/>
    </location>
    <ligand>
        <name>Zn(2+)</name>
        <dbReference type="ChEBI" id="CHEBI:29105"/>
        <note>catalytic</note>
    </ligand>
</feature>
<keyword evidence="9" id="KW-0963">Cytoplasm</keyword>
<evidence type="ECO:0000256" key="7">
    <source>
        <dbReference type="ARBA" id="ARBA00022801"/>
    </source>
</evidence>
<comment type="subcellular location">
    <subcellularLocation>
        <location evidence="9">Cytoplasm</location>
    </subcellularLocation>
</comment>
<evidence type="ECO:0000313" key="10">
    <source>
        <dbReference type="EMBL" id="EHL12358.1"/>
    </source>
</evidence>
<dbReference type="PANTHER" id="PTHR46986:SF1">
    <property type="entry name" value="ENDORIBONUCLEASE YBEY, CHLOROPLASTIC"/>
    <property type="match status" value="1"/>
</dbReference>
<evidence type="ECO:0000256" key="6">
    <source>
        <dbReference type="ARBA" id="ARBA00022759"/>
    </source>
</evidence>
<comment type="function">
    <text evidence="9">Single strand-specific metallo-endoribonuclease involved in late-stage 70S ribosome quality control and in maturation of the 3' terminus of the 16S rRNA.</text>
</comment>
<dbReference type="Gene3D" id="3.40.390.30">
    <property type="entry name" value="Metalloproteases ('zincins'), catalytic domain"/>
    <property type="match status" value="1"/>
</dbReference>
<evidence type="ECO:0000256" key="4">
    <source>
        <dbReference type="ARBA" id="ARBA00022722"/>
    </source>
</evidence>